<reference evidence="1" key="1">
    <citation type="journal article" date="2023" name="Mol. Biol. Evol.">
        <title>Third-Generation Sequencing Reveals the Adaptive Role of the Epigenome in Three Deep-Sea Polychaetes.</title>
        <authorList>
            <person name="Perez M."/>
            <person name="Aroh O."/>
            <person name="Sun Y."/>
            <person name="Lan Y."/>
            <person name="Juniper S.K."/>
            <person name="Young C.R."/>
            <person name="Angers B."/>
            <person name="Qian P.Y."/>
        </authorList>
    </citation>
    <scope>NUCLEOTIDE SEQUENCE</scope>
    <source>
        <strain evidence="1">P08H-3</strain>
    </source>
</reference>
<evidence type="ECO:0000313" key="2">
    <source>
        <dbReference type="Proteomes" id="UP001208570"/>
    </source>
</evidence>
<protein>
    <submittedName>
        <fullName evidence="1">Uncharacterized protein</fullName>
    </submittedName>
</protein>
<sequence>MRCVASLYPPPLWNVNEVTLKGKSRTNNLCEAWNRSFASLVGHAHPTVWALIEALR</sequence>
<accession>A0AAD9NHA2</accession>
<proteinExistence type="predicted"/>
<dbReference type="EMBL" id="JAODUP010000019">
    <property type="protein sequence ID" value="KAK2168251.1"/>
    <property type="molecule type" value="Genomic_DNA"/>
</dbReference>
<comment type="caution">
    <text evidence="1">The sequence shown here is derived from an EMBL/GenBank/DDBJ whole genome shotgun (WGS) entry which is preliminary data.</text>
</comment>
<dbReference type="Proteomes" id="UP001208570">
    <property type="component" value="Unassembled WGS sequence"/>
</dbReference>
<name>A0AAD9NHA2_9ANNE</name>
<keyword evidence="2" id="KW-1185">Reference proteome</keyword>
<dbReference type="AlphaFoldDB" id="A0AAD9NHA2"/>
<gene>
    <name evidence="1" type="ORF">LSH36_19g13009</name>
</gene>
<organism evidence="1 2">
    <name type="scientific">Paralvinella palmiformis</name>
    <dbReference type="NCBI Taxonomy" id="53620"/>
    <lineage>
        <taxon>Eukaryota</taxon>
        <taxon>Metazoa</taxon>
        <taxon>Spiralia</taxon>
        <taxon>Lophotrochozoa</taxon>
        <taxon>Annelida</taxon>
        <taxon>Polychaeta</taxon>
        <taxon>Sedentaria</taxon>
        <taxon>Canalipalpata</taxon>
        <taxon>Terebellida</taxon>
        <taxon>Terebelliformia</taxon>
        <taxon>Alvinellidae</taxon>
        <taxon>Paralvinella</taxon>
    </lineage>
</organism>
<evidence type="ECO:0000313" key="1">
    <source>
        <dbReference type="EMBL" id="KAK2168251.1"/>
    </source>
</evidence>